<name>A0ACC0PNU0_RHOML</name>
<reference evidence="1" key="1">
    <citation type="submission" date="2022-02" db="EMBL/GenBank/DDBJ databases">
        <title>Plant Genome Project.</title>
        <authorList>
            <person name="Zhang R.-G."/>
        </authorList>
    </citation>
    <scope>NUCLEOTIDE SEQUENCE</scope>
    <source>
        <strain evidence="1">AT1</strain>
    </source>
</reference>
<keyword evidence="2" id="KW-1185">Reference proteome</keyword>
<organism evidence="1 2">
    <name type="scientific">Rhododendron molle</name>
    <name type="common">Chinese azalea</name>
    <name type="synonym">Azalea mollis</name>
    <dbReference type="NCBI Taxonomy" id="49168"/>
    <lineage>
        <taxon>Eukaryota</taxon>
        <taxon>Viridiplantae</taxon>
        <taxon>Streptophyta</taxon>
        <taxon>Embryophyta</taxon>
        <taxon>Tracheophyta</taxon>
        <taxon>Spermatophyta</taxon>
        <taxon>Magnoliopsida</taxon>
        <taxon>eudicotyledons</taxon>
        <taxon>Gunneridae</taxon>
        <taxon>Pentapetalae</taxon>
        <taxon>asterids</taxon>
        <taxon>Ericales</taxon>
        <taxon>Ericaceae</taxon>
        <taxon>Ericoideae</taxon>
        <taxon>Rhodoreae</taxon>
        <taxon>Rhododendron</taxon>
    </lineage>
</organism>
<sequence length="151" mass="17146">MRLEGNLFKDLVGSAYYVAPEVLRRSYGVDRENEQGIFDAVLQGNLDFAYDPWPSISSSAKDLIPTNVDGLIEYRAHPLWVQKYCLFHEHDGTPRCCSCERMEDEIVEKIAKQSQPNVINPRFEVQIFIDVLGKRSACLKGYGIHTSAYAT</sequence>
<evidence type="ECO:0000313" key="2">
    <source>
        <dbReference type="Proteomes" id="UP001062846"/>
    </source>
</evidence>
<dbReference type="Proteomes" id="UP001062846">
    <property type="component" value="Chromosome 2"/>
</dbReference>
<proteinExistence type="predicted"/>
<evidence type="ECO:0000313" key="1">
    <source>
        <dbReference type="EMBL" id="KAI8567393.1"/>
    </source>
</evidence>
<dbReference type="EMBL" id="CM046389">
    <property type="protein sequence ID" value="KAI8567393.1"/>
    <property type="molecule type" value="Genomic_DNA"/>
</dbReference>
<accession>A0ACC0PNU0</accession>
<comment type="caution">
    <text evidence="1">The sequence shown here is derived from an EMBL/GenBank/DDBJ whole genome shotgun (WGS) entry which is preliminary data.</text>
</comment>
<gene>
    <name evidence="1" type="ORF">RHMOL_Rhmol02G0118400</name>
</gene>
<protein>
    <submittedName>
        <fullName evidence="1">Uncharacterized protein</fullName>
    </submittedName>
</protein>